<dbReference type="GO" id="GO:0005634">
    <property type="term" value="C:nucleus"/>
    <property type="evidence" value="ECO:0007669"/>
    <property type="project" value="TreeGrafter"/>
</dbReference>
<evidence type="ECO:0000256" key="1">
    <source>
        <dbReference type="ARBA" id="ARBA00022679"/>
    </source>
</evidence>
<dbReference type="STRING" id="2903.A0A0D3KZ91"/>
<dbReference type="EnsemblProtists" id="EOD41076">
    <property type="protein sequence ID" value="EOD41076"/>
    <property type="gene ID" value="EMIHUDRAFT_125483"/>
</dbReference>
<evidence type="ECO:0000313" key="5">
    <source>
        <dbReference type="EnsemblProtists" id="EOD41076"/>
    </source>
</evidence>
<dbReference type="PaxDb" id="2903-EOD41076"/>
<proteinExistence type="predicted"/>
<dbReference type="InterPro" id="IPR022312">
    <property type="entry name" value="DNA_pol_X"/>
</dbReference>
<dbReference type="InterPro" id="IPR043519">
    <property type="entry name" value="NT_sf"/>
</dbReference>
<sequence>MSSGDVDVLITRRDGGRSCDLLPRVCAALSAAGHEMHHLHDPFEKKEKEEGESCSYMGIVYPREEFAYALLYFTGNDHFNRSMRFYAKKMGYSLSDHGLANRGGINSRGEEVRGTRNIVPAESEADIFAALGFEYRAPEDRHAEATIIQDGEAKRLPPLCDEADLSPDSQPLDSDSDSC</sequence>
<dbReference type="InterPro" id="IPR029398">
    <property type="entry name" value="PolB_thumb"/>
</dbReference>
<dbReference type="GO" id="GO:0006303">
    <property type="term" value="P:double-strand break repair via nonhomologous end joining"/>
    <property type="evidence" value="ECO:0007669"/>
    <property type="project" value="TreeGrafter"/>
</dbReference>
<dbReference type="SUPFAM" id="SSF81301">
    <property type="entry name" value="Nucleotidyltransferase"/>
    <property type="match status" value="1"/>
</dbReference>
<dbReference type="FunFam" id="3.30.210.10:FF:000002">
    <property type="entry name" value="DNA polymerase"/>
    <property type="match status" value="1"/>
</dbReference>
<accession>A0A0D3KZ91</accession>
<dbReference type="InterPro" id="IPR037160">
    <property type="entry name" value="DNA_Pol_thumb_sf"/>
</dbReference>
<protein>
    <recommendedName>
        <fullName evidence="4">DNA polymerase beta thumb domain-containing protein</fullName>
    </recommendedName>
</protein>
<reference evidence="5" key="2">
    <citation type="submission" date="2024-10" db="UniProtKB">
        <authorList>
            <consortium name="EnsemblProtists"/>
        </authorList>
    </citation>
    <scope>IDENTIFICATION</scope>
</reference>
<dbReference type="Gene3D" id="3.30.460.10">
    <property type="entry name" value="Beta Polymerase, domain 2"/>
    <property type="match status" value="1"/>
</dbReference>
<evidence type="ECO:0000256" key="3">
    <source>
        <dbReference type="SAM" id="MobiDB-lite"/>
    </source>
</evidence>
<evidence type="ECO:0000256" key="2">
    <source>
        <dbReference type="ARBA" id="ARBA00022695"/>
    </source>
</evidence>
<evidence type="ECO:0000313" key="6">
    <source>
        <dbReference type="Proteomes" id="UP000013827"/>
    </source>
</evidence>
<dbReference type="AlphaFoldDB" id="A0A0D3KZ91"/>
<dbReference type="PANTHER" id="PTHR11276:SF28">
    <property type="entry name" value="DNA POLYMERASE LAMBDA"/>
    <property type="match status" value="1"/>
</dbReference>
<feature type="domain" description="DNA polymerase beta thumb" evidence="4">
    <location>
        <begin position="69"/>
        <end position="142"/>
    </location>
</feature>
<dbReference type="GO" id="GO:0003887">
    <property type="term" value="F:DNA-directed DNA polymerase activity"/>
    <property type="evidence" value="ECO:0007669"/>
    <property type="project" value="InterPro"/>
</dbReference>
<keyword evidence="1" id="KW-0808">Transferase</keyword>
<dbReference type="Pfam" id="PF14791">
    <property type="entry name" value="DNA_pol_B_thumb"/>
    <property type="match status" value="1"/>
</dbReference>
<dbReference type="Proteomes" id="UP000013827">
    <property type="component" value="Unassembled WGS sequence"/>
</dbReference>
<feature type="region of interest" description="Disordered" evidence="3">
    <location>
        <begin position="153"/>
        <end position="179"/>
    </location>
</feature>
<dbReference type="Gene3D" id="3.30.210.10">
    <property type="entry name" value="DNA polymerase, thumb domain"/>
    <property type="match status" value="1"/>
</dbReference>
<dbReference type="eggNOG" id="KOG2534">
    <property type="taxonomic scope" value="Eukaryota"/>
</dbReference>
<reference evidence="6" key="1">
    <citation type="journal article" date="2013" name="Nature">
        <title>Pan genome of the phytoplankton Emiliania underpins its global distribution.</title>
        <authorList>
            <person name="Read B.A."/>
            <person name="Kegel J."/>
            <person name="Klute M.J."/>
            <person name="Kuo A."/>
            <person name="Lefebvre S.C."/>
            <person name="Maumus F."/>
            <person name="Mayer C."/>
            <person name="Miller J."/>
            <person name="Monier A."/>
            <person name="Salamov A."/>
            <person name="Young J."/>
            <person name="Aguilar M."/>
            <person name="Claverie J.M."/>
            <person name="Frickenhaus S."/>
            <person name="Gonzalez K."/>
            <person name="Herman E.K."/>
            <person name="Lin Y.C."/>
            <person name="Napier J."/>
            <person name="Ogata H."/>
            <person name="Sarno A.F."/>
            <person name="Shmutz J."/>
            <person name="Schroeder D."/>
            <person name="de Vargas C."/>
            <person name="Verret F."/>
            <person name="von Dassow P."/>
            <person name="Valentin K."/>
            <person name="Van de Peer Y."/>
            <person name="Wheeler G."/>
            <person name="Dacks J.B."/>
            <person name="Delwiche C.F."/>
            <person name="Dyhrman S.T."/>
            <person name="Glockner G."/>
            <person name="John U."/>
            <person name="Richards T."/>
            <person name="Worden A.Z."/>
            <person name="Zhang X."/>
            <person name="Grigoriev I.V."/>
            <person name="Allen A.E."/>
            <person name="Bidle K."/>
            <person name="Borodovsky M."/>
            <person name="Bowler C."/>
            <person name="Brownlee C."/>
            <person name="Cock J.M."/>
            <person name="Elias M."/>
            <person name="Gladyshev V.N."/>
            <person name="Groth M."/>
            <person name="Guda C."/>
            <person name="Hadaegh A."/>
            <person name="Iglesias-Rodriguez M.D."/>
            <person name="Jenkins J."/>
            <person name="Jones B.M."/>
            <person name="Lawson T."/>
            <person name="Leese F."/>
            <person name="Lindquist E."/>
            <person name="Lobanov A."/>
            <person name="Lomsadze A."/>
            <person name="Malik S.B."/>
            <person name="Marsh M.E."/>
            <person name="Mackinder L."/>
            <person name="Mock T."/>
            <person name="Mueller-Roeber B."/>
            <person name="Pagarete A."/>
            <person name="Parker M."/>
            <person name="Probert I."/>
            <person name="Quesneville H."/>
            <person name="Raines C."/>
            <person name="Rensing S.A."/>
            <person name="Riano-Pachon D.M."/>
            <person name="Richier S."/>
            <person name="Rokitta S."/>
            <person name="Shiraiwa Y."/>
            <person name="Soanes D.M."/>
            <person name="van der Giezen M."/>
            <person name="Wahlund T.M."/>
            <person name="Williams B."/>
            <person name="Wilson W."/>
            <person name="Wolfe G."/>
            <person name="Wurch L.L."/>
        </authorList>
    </citation>
    <scope>NUCLEOTIDE SEQUENCE</scope>
</reference>
<keyword evidence="6" id="KW-1185">Reference proteome</keyword>
<dbReference type="GO" id="GO:0003677">
    <property type="term" value="F:DNA binding"/>
    <property type="evidence" value="ECO:0007669"/>
    <property type="project" value="InterPro"/>
</dbReference>
<evidence type="ECO:0000259" key="4">
    <source>
        <dbReference type="Pfam" id="PF14791"/>
    </source>
</evidence>
<keyword evidence="2" id="KW-0548">Nucleotidyltransferase</keyword>
<dbReference type="PANTHER" id="PTHR11276">
    <property type="entry name" value="DNA POLYMERASE TYPE-X FAMILY MEMBER"/>
    <property type="match status" value="1"/>
</dbReference>
<organism evidence="5 6">
    <name type="scientific">Emiliania huxleyi (strain CCMP1516)</name>
    <dbReference type="NCBI Taxonomy" id="280463"/>
    <lineage>
        <taxon>Eukaryota</taxon>
        <taxon>Haptista</taxon>
        <taxon>Haptophyta</taxon>
        <taxon>Prymnesiophyceae</taxon>
        <taxon>Isochrysidales</taxon>
        <taxon>Noelaerhabdaceae</taxon>
        <taxon>Emiliania</taxon>
    </lineage>
</organism>
<name>A0A0D3KZ91_EMIH1</name>